<evidence type="ECO:0000313" key="4">
    <source>
        <dbReference type="EMBL" id="ACV61951.1"/>
    </source>
</evidence>
<evidence type="ECO:0000256" key="1">
    <source>
        <dbReference type="PIRNR" id="PIRNR018571"/>
    </source>
</evidence>
<feature type="transmembrane region" description="Helical" evidence="3">
    <location>
        <begin position="92"/>
        <end position="112"/>
    </location>
</feature>
<name>C8W483_DESAS</name>
<reference evidence="4 5" key="1">
    <citation type="journal article" date="2009" name="Stand. Genomic Sci.">
        <title>Complete genome sequence of Desulfotomaculum acetoxidans type strain (5575).</title>
        <authorList>
            <person name="Spring S."/>
            <person name="Lapidus A."/>
            <person name="Schroder M."/>
            <person name="Gleim D."/>
            <person name="Sims D."/>
            <person name="Meincke L."/>
            <person name="Glavina Del Rio T."/>
            <person name="Tice H."/>
            <person name="Copeland A."/>
            <person name="Cheng J.F."/>
            <person name="Lucas S."/>
            <person name="Chen F."/>
            <person name="Nolan M."/>
            <person name="Bruce D."/>
            <person name="Goodwin L."/>
            <person name="Pitluck S."/>
            <person name="Ivanova N."/>
            <person name="Mavromatis K."/>
            <person name="Mikhailova N."/>
            <person name="Pati A."/>
            <person name="Chen A."/>
            <person name="Palaniappan K."/>
            <person name="Land M."/>
            <person name="Hauser L."/>
            <person name="Chang Y.J."/>
            <person name="Jeffries C.D."/>
            <person name="Chain P."/>
            <person name="Saunders E."/>
            <person name="Brettin T."/>
            <person name="Detter J.C."/>
            <person name="Goker M."/>
            <person name="Bristow J."/>
            <person name="Eisen J.A."/>
            <person name="Markowitz V."/>
            <person name="Hugenholtz P."/>
            <person name="Kyrpides N.C."/>
            <person name="Klenk H.P."/>
            <person name="Han C."/>
        </authorList>
    </citation>
    <scope>NUCLEOTIDE SEQUENCE [LARGE SCALE GENOMIC DNA]</scope>
    <source>
        <strain evidence="5">ATCC 49208 / DSM 771 / VKM B-1644</strain>
    </source>
</reference>
<dbReference type="GO" id="GO:0005886">
    <property type="term" value="C:plasma membrane"/>
    <property type="evidence" value="ECO:0007669"/>
    <property type="project" value="UniProtKB-SubCell"/>
</dbReference>
<keyword evidence="1" id="KW-0064">Aspartyl protease</keyword>
<comment type="subcellular location">
    <subcellularLocation>
        <location evidence="1">Cell membrane</location>
    </subcellularLocation>
</comment>
<dbReference type="GO" id="GO:0030436">
    <property type="term" value="P:asexual sporulation"/>
    <property type="evidence" value="ECO:0007669"/>
    <property type="project" value="InterPro"/>
</dbReference>
<proteinExistence type="inferred from homology"/>
<keyword evidence="3" id="KW-1133">Transmembrane helix</keyword>
<feature type="transmembrane region" description="Helical" evidence="3">
    <location>
        <begin position="132"/>
        <end position="149"/>
    </location>
</feature>
<dbReference type="GO" id="GO:0004190">
    <property type="term" value="F:aspartic-type endopeptidase activity"/>
    <property type="evidence" value="ECO:0007669"/>
    <property type="project" value="UniProtKB-KW"/>
</dbReference>
<dbReference type="GO" id="GO:0030435">
    <property type="term" value="P:sporulation resulting in formation of a cellular spore"/>
    <property type="evidence" value="ECO:0007669"/>
    <property type="project" value="UniProtKB-KW"/>
</dbReference>
<keyword evidence="1" id="KW-0749">Sporulation</keyword>
<feature type="transmembrane region" description="Helical" evidence="3">
    <location>
        <begin position="37"/>
        <end position="55"/>
    </location>
</feature>
<dbReference type="NCBIfam" id="TIGR02854">
    <property type="entry name" value="spore_II_GA"/>
    <property type="match status" value="1"/>
</dbReference>
<dbReference type="OrthoDB" id="2690199at2"/>
<dbReference type="Proteomes" id="UP000002217">
    <property type="component" value="Chromosome"/>
</dbReference>
<dbReference type="AlphaFoldDB" id="C8W483"/>
<organism evidence="4 5">
    <name type="scientific">Desulfofarcimen acetoxidans (strain ATCC 49208 / DSM 771 / KCTC 5769 / VKM B-1644 / 5575)</name>
    <name type="common">Desulfotomaculum acetoxidans</name>
    <dbReference type="NCBI Taxonomy" id="485916"/>
    <lineage>
        <taxon>Bacteria</taxon>
        <taxon>Bacillati</taxon>
        <taxon>Bacillota</taxon>
        <taxon>Clostridia</taxon>
        <taxon>Eubacteriales</taxon>
        <taxon>Peptococcaceae</taxon>
        <taxon>Desulfofarcimen</taxon>
    </lineage>
</organism>
<accession>C8W483</accession>
<dbReference type="InterPro" id="IPR005081">
    <property type="entry name" value="SpoIIGA"/>
</dbReference>
<sequence>MPAYVVYLDQVMLGNLVMNYAILWSTARFGRINIAKWRLFAGAGLGSLYTLALFLPRWNSLLTVSCKFTVSVLMVFIAFAPLRLKRFFQVLAYFYLSSFILGGVVLGCMYFLRSGNSFFNSGLGSPSKEYFGYGIALALVVAWIMGKIFELARKKAFQDTCKASLLVRLWGSSVELEALVDTGNSLTDPLSQHPVIIVEYKAIKELLPPPIQNLFDKDNLSDFALLHDTLSGNKWSERFRLIPFQSLGRSDGLLLGFRPDEIITGADDRKKLVRKVVVGIYPGRLDANDSYHALLHPLIMDEHAA</sequence>
<keyword evidence="1 3" id="KW-0472">Membrane</keyword>
<dbReference type="RefSeq" id="WP_015756666.1">
    <property type="nucleotide sequence ID" value="NC_013216.1"/>
</dbReference>
<feature type="active site" evidence="2">
    <location>
        <position position="181"/>
    </location>
</feature>
<keyword evidence="1" id="KW-0645">Protease</keyword>
<evidence type="ECO:0000313" key="5">
    <source>
        <dbReference type="Proteomes" id="UP000002217"/>
    </source>
</evidence>
<dbReference type="eggNOG" id="ENOG50301AF">
    <property type="taxonomic scope" value="Bacteria"/>
</dbReference>
<keyword evidence="1" id="KW-0378">Hydrolase</keyword>
<feature type="transmembrane region" description="Helical" evidence="3">
    <location>
        <begin position="6"/>
        <end position="25"/>
    </location>
</feature>
<keyword evidence="5" id="KW-1185">Reference proteome</keyword>
<comment type="function">
    <text evidence="1">Probable aspartic protease that is responsible for the proteolytic cleavage of the RNA polymerase sigma E factor (SigE/spoIIGB) to yield the active peptide in the mother cell during sporulation. Responds to a signal from the forespore that is triggered by the extracellular signal protein SpoIIR.</text>
</comment>
<dbReference type="Pfam" id="PF03419">
    <property type="entry name" value="Peptidase_U4"/>
    <property type="match status" value="1"/>
</dbReference>
<dbReference type="EMBL" id="CP001720">
    <property type="protein sequence ID" value="ACV61951.1"/>
    <property type="molecule type" value="Genomic_DNA"/>
</dbReference>
<evidence type="ECO:0000256" key="2">
    <source>
        <dbReference type="PIRSR" id="PIRSR018571-1"/>
    </source>
</evidence>
<keyword evidence="3" id="KW-0812">Transmembrane</keyword>
<dbReference type="HOGENOM" id="CLU_059158_0_0_9"/>
<feature type="transmembrane region" description="Helical" evidence="3">
    <location>
        <begin position="61"/>
        <end position="80"/>
    </location>
</feature>
<gene>
    <name evidence="4" type="ordered locus">Dtox_1065</name>
</gene>
<dbReference type="PIRSF" id="PIRSF018571">
    <property type="entry name" value="SpoIIGA"/>
    <property type="match status" value="1"/>
</dbReference>
<protein>
    <recommendedName>
        <fullName evidence="1">Sporulation sigma-E factor-processing peptidase</fullName>
        <ecNumber evidence="1">3.4.23.-</ecNumber>
    </recommendedName>
    <alternativeName>
        <fullName evidence="1">Membrane-associated aspartic protease</fullName>
    </alternativeName>
    <alternativeName>
        <fullName evidence="1">Stage II sporulation protein GA</fullName>
    </alternativeName>
</protein>
<dbReference type="KEGG" id="dae:Dtox_1065"/>
<dbReference type="GO" id="GO:0006508">
    <property type="term" value="P:proteolysis"/>
    <property type="evidence" value="ECO:0007669"/>
    <property type="project" value="UniProtKB-KW"/>
</dbReference>
<comment type="similarity">
    <text evidence="1">Belongs to the peptidase U4 family.</text>
</comment>
<dbReference type="STRING" id="485916.Dtox_1065"/>
<evidence type="ECO:0000256" key="3">
    <source>
        <dbReference type="SAM" id="Phobius"/>
    </source>
</evidence>
<dbReference type="EC" id="3.4.23.-" evidence="1"/>
<keyword evidence="1" id="KW-1003">Cell membrane</keyword>